<feature type="transmembrane region" description="Helical" evidence="12">
    <location>
        <begin position="88"/>
        <end position="110"/>
    </location>
</feature>
<evidence type="ECO:0000256" key="1">
    <source>
        <dbReference type="ARBA" id="ARBA00004651"/>
    </source>
</evidence>
<keyword evidence="6" id="KW-0297">G-protein coupled receptor</keyword>
<dbReference type="EMBL" id="UYRX01000962">
    <property type="protein sequence ID" value="VDK87391.1"/>
    <property type="molecule type" value="Genomic_DNA"/>
</dbReference>
<evidence type="ECO:0000256" key="7">
    <source>
        <dbReference type="ARBA" id="ARBA00023136"/>
    </source>
</evidence>
<dbReference type="InterPro" id="IPR017978">
    <property type="entry name" value="GPCR_3_C"/>
</dbReference>
<keyword evidence="10" id="KW-0807">Transducer</keyword>
<evidence type="ECO:0000256" key="5">
    <source>
        <dbReference type="ARBA" id="ARBA00022989"/>
    </source>
</evidence>
<feature type="region of interest" description="Disordered" evidence="11">
    <location>
        <begin position="383"/>
        <end position="407"/>
    </location>
</feature>
<keyword evidence="7 12" id="KW-0472">Membrane</keyword>
<dbReference type="GO" id="GO:0005886">
    <property type="term" value="C:plasma membrane"/>
    <property type="evidence" value="ECO:0007669"/>
    <property type="project" value="UniProtKB-SubCell"/>
</dbReference>
<evidence type="ECO:0000256" key="6">
    <source>
        <dbReference type="ARBA" id="ARBA00023040"/>
    </source>
</evidence>
<reference evidence="14 15" key="1">
    <citation type="submission" date="2018-08" db="EMBL/GenBank/DDBJ databases">
        <authorList>
            <person name="Laetsch R D."/>
            <person name="Stevens L."/>
            <person name="Kumar S."/>
            <person name="Blaxter L. M."/>
        </authorList>
    </citation>
    <scope>NUCLEOTIDE SEQUENCE [LARGE SCALE GENOMIC DNA]</scope>
</reference>
<organism evidence="14 15">
    <name type="scientific">Litomosoides sigmodontis</name>
    <name type="common">Filarial nematode worm</name>
    <dbReference type="NCBI Taxonomy" id="42156"/>
    <lineage>
        <taxon>Eukaryota</taxon>
        <taxon>Metazoa</taxon>
        <taxon>Ecdysozoa</taxon>
        <taxon>Nematoda</taxon>
        <taxon>Chromadorea</taxon>
        <taxon>Rhabditida</taxon>
        <taxon>Spirurina</taxon>
        <taxon>Spiruromorpha</taxon>
        <taxon>Filarioidea</taxon>
        <taxon>Onchocercidae</taxon>
        <taxon>Litomosoides</taxon>
    </lineage>
</organism>
<keyword evidence="4 12" id="KW-0812">Transmembrane</keyword>
<evidence type="ECO:0000259" key="13">
    <source>
        <dbReference type="Pfam" id="PF00003"/>
    </source>
</evidence>
<feature type="compositionally biased region" description="Basic and acidic residues" evidence="11">
    <location>
        <begin position="397"/>
        <end position="407"/>
    </location>
</feature>
<dbReference type="AlphaFoldDB" id="A0A3P6VAS5"/>
<keyword evidence="3" id="KW-1003">Cell membrane</keyword>
<keyword evidence="5 12" id="KW-1133">Transmembrane helix</keyword>
<dbReference type="STRING" id="42156.A0A3P6VAS5"/>
<accession>A0A3P6VAS5</accession>
<evidence type="ECO:0000313" key="15">
    <source>
        <dbReference type="Proteomes" id="UP000277928"/>
    </source>
</evidence>
<dbReference type="OrthoDB" id="5823771at2759"/>
<dbReference type="Pfam" id="PF00003">
    <property type="entry name" value="7tm_3"/>
    <property type="match status" value="1"/>
</dbReference>
<dbReference type="InterPro" id="IPR043458">
    <property type="entry name" value="GPR158/179"/>
</dbReference>
<feature type="transmembrane region" description="Helical" evidence="12">
    <location>
        <begin position="232"/>
        <end position="254"/>
    </location>
</feature>
<feature type="domain" description="G-protein coupled receptors family 3 profile" evidence="13">
    <location>
        <begin position="50"/>
        <end position="286"/>
    </location>
</feature>
<feature type="transmembrane region" description="Helical" evidence="12">
    <location>
        <begin position="266"/>
        <end position="289"/>
    </location>
</feature>
<sequence>MNGENVTATVSTSTIINFEHGKCTWTRHGGIRVYARTCCTNDTSLCRDVSEQDRGILVAFNGLCSIVCILLISVVIRERRRYHEARGWALMEIFLVGAATLYAILLLQWFNSATCFIAVWLRQIGFSAFYGSIVLKIYRNLQEYHVRKAYHVIVKEEDLMKYLACLLALTLTGLIAWTLGSFADQELWQSTWPQCPVQPWSIAWQGYESLFLIYGMRLCYKARNSSWLERWQFTVAVCLEAIITLFANFLRYSIRYSAHSDTLLTITFIQLHLTVSINTVIIIAPKFYLVRSGSTRRTQILAGAGGKAHPSLAKLRDNLLNGTIDFAEVPIVDMNPEDIRAELKRVYTQLRMYKLKDLYQDNPHISRRKGGKKSNSDKMIIRHRRISAPTPGSPKARRVDEDERNDLTVESAPHNVFLSTYKLQLEPHQSVRV</sequence>
<comment type="subcellular location">
    <subcellularLocation>
        <location evidence="1">Cell membrane</location>
        <topology evidence="1">Multi-pass membrane protein</topology>
    </subcellularLocation>
</comment>
<dbReference type="PANTHER" id="PTHR32546">
    <property type="entry name" value="G-PROTEIN COUPLED RECEPTOR 158-RELATED"/>
    <property type="match status" value="1"/>
</dbReference>
<keyword evidence="9" id="KW-0325">Glycoprotein</keyword>
<dbReference type="PANTHER" id="PTHR32546:SF26">
    <property type="entry name" value="SMOG, ISOFORM D"/>
    <property type="match status" value="1"/>
</dbReference>
<dbReference type="Proteomes" id="UP000277928">
    <property type="component" value="Unassembled WGS sequence"/>
</dbReference>
<evidence type="ECO:0000256" key="10">
    <source>
        <dbReference type="ARBA" id="ARBA00023224"/>
    </source>
</evidence>
<dbReference type="GO" id="GO:0004930">
    <property type="term" value="F:G protein-coupled receptor activity"/>
    <property type="evidence" value="ECO:0007669"/>
    <property type="project" value="UniProtKB-KW"/>
</dbReference>
<evidence type="ECO:0000256" key="4">
    <source>
        <dbReference type="ARBA" id="ARBA00022692"/>
    </source>
</evidence>
<evidence type="ECO:0000256" key="8">
    <source>
        <dbReference type="ARBA" id="ARBA00023170"/>
    </source>
</evidence>
<feature type="transmembrane region" description="Helical" evidence="12">
    <location>
        <begin position="55"/>
        <end position="76"/>
    </location>
</feature>
<evidence type="ECO:0000256" key="2">
    <source>
        <dbReference type="ARBA" id="ARBA00007242"/>
    </source>
</evidence>
<feature type="transmembrane region" description="Helical" evidence="12">
    <location>
        <begin position="202"/>
        <end position="220"/>
    </location>
</feature>
<evidence type="ECO:0000256" key="3">
    <source>
        <dbReference type="ARBA" id="ARBA00022475"/>
    </source>
</evidence>
<name>A0A3P6VAS5_LITSI</name>
<feature type="transmembrane region" description="Helical" evidence="12">
    <location>
        <begin position="159"/>
        <end position="182"/>
    </location>
</feature>
<protein>
    <recommendedName>
        <fullName evidence="13">G-protein coupled receptors family 3 profile domain-containing protein</fullName>
    </recommendedName>
</protein>
<keyword evidence="8" id="KW-0675">Receptor</keyword>
<gene>
    <name evidence="14" type="ORF">NLS_LOCUS8125</name>
</gene>
<comment type="similarity">
    <text evidence="2">Belongs to the G-protein coupled receptor 3 family.</text>
</comment>
<evidence type="ECO:0000256" key="9">
    <source>
        <dbReference type="ARBA" id="ARBA00023180"/>
    </source>
</evidence>
<evidence type="ECO:0000313" key="14">
    <source>
        <dbReference type="EMBL" id="VDK87391.1"/>
    </source>
</evidence>
<keyword evidence="15" id="KW-1185">Reference proteome</keyword>
<feature type="transmembrane region" description="Helical" evidence="12">
    <location>
        <begin position="116"/>
        <end position="138"/>
    </location>
</feature>
<proteinExistence type="inferred from homology"/>
<evidence type="ECO:0000256" key="11">
    <source>
        <dbReference type="SAM" id="MobiDB-lite"/>
    </source>
</evidence>
<dbReference type="OMA" id="CHTKCTW"/>
<evidence type="ECO:0000256" key="12">
    <source>
        <dbReference type="SAM" id="Phobius"/>
    </source>
</evidence>